<protein>
    <recommendedName>
        <fullName evidence="2">BZIP domain-containing protein</fullName>
    </recommendedName>
</protein>
<dbReference type="EMBL" id="KV875097">
    <property type="protein sequence ID" value="OIW29963.1"/>
    <property type="molecule type" value="Genomic_DNA"/>
</dbReference>
<feature type="domain" description="BZIP" evidence="2">
    <location>
        <begin position="39"/>
        <end position="54"/>
    </location>
</feature>
<evidence type="ECO:0000313" key="4">
    <source>
        <dbReference type="Proteomes" id="UP000182658"/>
    </source>
</evidence>
<feature type="compositionally biased region" description="Polar residues" evidence="1">
    <location>
        <begin position="110"/>
        <end position="128"/>
    </location>
</feature>
<dbReference type="InParanoid" id="A0A1J7IRY9"/>
<sequence>MSTRSSKQPSSSKRHSGSSKSKAKTKTDDWTDVTEPEERRRIQNRIAQRKFREKAREQKEQAQRDQQNEENAVNAYRIPEPDDLGQEEDVSGLPWGSFNMQYIVARGHESASQQGSRRASDQQRSSEMPQYMNPYSDGYGQVASFDGRDSSGDDAIVYDESPYFYDYETTSPGDGQGFGPTS</sequence>
<reference evidence="3 4" key="1">
    <citation type="submission" date="2016-10" db="EMBL/GenBank/DDBJ databases">
        <title>Draft genome sequence of Coniochaeta ligniaria NRRL30616, a lignocellulolytic fungus for bioabatement of inhibitors in plant biomass hydrolysates.</title>
        <authorList>
            <consortium name="DOE Joint Genome Institute"/>
            <person name="Jimenez D.J."/>
            <person name="Hector R.E."/>
            <person name="Riley R."/>
            <person name="Sun H."/>
            <person name="Grigoriev I.V."/>
            <person name="Van Elsas J.D."/>
            <person name="Nichols N.N."/>
        </authorList>
    </citation>
    <scope>NUCLEOTIDE SEQUENCE [LARGE SCALE GENOMIC DNA]</scope>
    <source>
        <strain evidence="3 4">NRRL 30616</strain>
    </source>
</reference>
<feature type="region of interest" description="Disordered" evidence="1">
    <location>
        <begin position="1"/>
        <end position="93"/>
    </location>
</feature>
<proteinExistence type="predicted"/>
<gene>
    <name evidence="3" type="ORF">CONLIGDRAFT_680761</name>
</gene>
<organism evidence="3 4">
    <name type="scientific">Coniochaeta ligniaria NRRL 30616</name>
    <dbReference type="NCBI Taxonomy" id="1408157"/>
    <lineage>
        <taxon>Eukaryota</taxon>
        <taxon>Fungi</taxon>
        <taxon>Dikarya</taxon>
        <taxon>Ascomycota</taxon>
        <taxon>Pezizomycotina</taxon>
        <taxon>Sordariomycetes</taxon>
        <taxon>Sordariomycetidae</taxon>
        <taxon>Coniochaetales</taxon>
        <taxon>Coniochaetaceae</taxon>
        <taxon>Coniochaeta</taxon>
    </lineage>
</organism>
<dbReference type="InterPro" id="IPR004827">
    <property type="entry name" value="bZIP"/>
</dbReference>
<dbReference type="CDD" id="cd14688">
    <property type="entry name" value="bZIP_YAP"/>
    <property type="match status" value="1"/>
</dbReference>
<evidence type="ECO:0000256" key="1">
    <source>
        <dbReference type="SAM" id="MobiDB-lite"/>
    </source>
</evidence>
<dbReference type="AlphaFoldDB" id="A0A1J7IRY9"/>
<dbReference type="GO" id="GO:0003700">
    <property type="term" value="F:DNA-binding transcription factor activity"/>
    <property type="evidence" value="ECO:0007669"/>
    <property type="project" value="InterPro"/>
</dbReference>
<evidence type="ECO:0000313" key="3">
    <source>
        <dbReference type="EMBL" id="OIW29963.1"/>
    </source>
</evidence>
<feature type="compositionally biased region" description="Basic and acidic residues" evidence="1">
    <location>
        <begin position="54"/>
        <end position="67"/>
    </location>
</feature>
<dbReference type="PROSITE" id="PS00036">
    <property type="entry name" value="BZIP_BASIC"/>
    <property type="match status" value="1"/>
</dbReference>
<dbReference type="PANTHER" id="PTHR39607:SF2">
    <property type="entry name" value="BZIP DOMAIN-CONTAINING PROTEIN"/>
    <property type="match status" value="1"/>
</dbReference>
<name>A0A1J7IRY9_9PEZI</name>
<dbReference type="OrthoDB" id="5387389at2759"/>
<feature type="compositionally biased region" description="Basic residues" evidence="1">
    <location>
        <begin position="12"/>
        <end position="24"/>
    </location>
</feature>
<dbReference type="Proteomes" id="UP000182658">
    <property type="component" value="Unassembled WGS sequence"/>
</dbReference>
<feature type="compositionally biased region" description="Low complexity" evidence="1">
    <location>
        <begin position="1"/>
        <end position="11"/>
    </location>
</feature>
<dbReference type="PANTHER" id="PTHR39607">
    <property type="entry name" value="XANTHOCILLIN BIOSYNTHESIS CLUSTER TRANSCRIPTION FACTOR XANC-RELATED"/>
    <property type="match status" value="1"/>
</dbReference>
<keyword evidence="4" id="KW-1185">Reference proteome</keyword>
<evidence type="ECO:0000259" key="2">
    <source>
        <dbReference type="PROSITE" id="PS00036"/>
    </source>
</evidence>
<dbReference type="InterPro" id="IPR052635">
    <property type="entry name" value="Sec_Metab_Biosynth_Reg"/>
</dbReference>
<feature type="compositionally biased region" description="Acidic residues" evidence="1">
    <location>
        <begin position="81"/>
        <end position="90"/>
    </location>
</feature>
<accession>A0A1J7IRY9</accession>
<feature type="region of interest" description="Disordered" evidence="1">
    <location>
        <begin position="106"/>
        <end position="182"/>
    </location>
</feature>